<protein>
    <submittedName>
        <fullName evidence="1">Fatty acid synthase</fullName>
    </submittedName>
</protein>
<name>A0ACB9TDD5_HOLOL</name>
<comment type="caution">
    <text evidence="1">The sequence shown here is derived from an EMBL/GenBank/DDBJ whole genome shotgun (WGS) entry which is preliminary data.</text>
</comment>
<keyword evidence="2" id="KW-1185">Reference proteome</keyword>
<dbReference type="EMBL" id="CM043017">
    <property type="protein sequence ID" value="KAI4464806.1"/>
    <property type="molecule type" value="Genomic_DNA"/>
</dbReference>
<accession>A0ACB9TDD5</accession>
<dbReference type="Proteomes" id="UP001056778">
    <property type="component" value="Chromosome 3"/>
</dbReference>
<sequence length="353" mass="39243">MECNECYCDGSDTYEDPMQPDTIVITGMSGNFAAADNTLQFYESLCNKKLYFRISTGITRRQSNSMDPAFRLLLERVFEAIIDGGYSPSEFVDTNTGVFASCGILETERGVFYEELNHFSDAITGAQRSLMAKLISYHFKLKSLSFQVDAACCGSLFALEHAYVAIKEGKCDKAIVCGENLCLQPSLSLELARLGVASRDGKSKTFDNTVDGYARSEAVVVLLLERATDAKRVYAEVVHVKTSCDGYKIEGITFPNIYQKKQMMLDFYNECNIDRKTISFVEAHGTGTAVGDREELNCMDEVMCQDRKDPLYIGAVKSNLGHTEAASGICSIVKVIRYLSQIYFVVHSSEKEN</sequence>
<organism evidence="1 2">
    <name type="scientific">Holotrichia oblita</name>
    <name type="common">Chafer beetle</name>
    <dbReference type="NCBI Taxonomy" id="644536"/>
    <lineage>
        <taxon>Eukaryota</taxon>
        <taxon>Metazoa</taxon>
        <taxon>Ecdysozoa</taxon>
        <taxon>Arthropoda</taxon>
        <taxon>Hexapoda</taxon>
        <taxon>Insecta</taxon>
        <taxon>Pterygota</taxon>
        <taxon>Neoptera</taxon>
        <taxon>Endopterygota</taxon>
        <taxon>Coleoptera</taxon>
        <taxon>Polyphaga</taxon>
        <taxon>Scarabaeiformia</taxon>
        <taxon>Scarabaeidae</taxon>
        <taxon>Melolonthinae</taxon>
        <taxon>Holotrichia</taxon>
    </lineage>
</organism>
<proteinExistence type="predicted"/>
<evidence type="ECO:0000313" key="1">
    <source>
        <dbReference type="EMBL" id="KAI4464806.1"/>
    </source>
</evidence>
<gene>
    <name evidence="1" type="ORF">MML48_3g00004232</name>
</gene>
<reference evidence="1" key="1">
    <citation type="submission" date="2022-04" db="EMBL/GenBank/DDBJ databases">
        <title>Chromosome-scale genome assembly of Holotrichia oblita Faldermann.</title>
        <authorList>
            <person name="Rongchong L."/>
        </authorList>
    </citation>
    <scope>NUCLEOTIDE SEQUENCE</scope>
    <source>
        <strain evidence="1">81SQS9</strain>
    </source>
</reference>
<evidence type="ECO:0000313" key="2">
    <source>
        <dbReference type="Proteomes" id="UP001056778"/>
    </source>
</evidence>